<dbReference type="GO" id="GO:0006206">
    <property type="term" value="P:pyrimidine nucleobase metabolic process"/>
    <property type="evidence" value="ECO:0007669"/>
    <property type="project" value="TreeGrafter"/>
</dbReference>
<gene>
    <name evidence="1" type="ORF">M407DRAFT_33198</name>
</gene>
<dbReference type="GO" id="GO:0008252">
    <property type="term" value="F:nucleotidase activity"/>
    <property type="evidence" value="ECO:0007669"/>
    <property type="project" value="TreeGrafter"/>
</dbReference>
<dbReference type="InterPro" id="IPR023214">
    <property type="entry name" value="HAD_sf"/>
</dbReference>
<dbReference type="PANTHER" id="PTHR47438:SF1">
    <property type="entry name" value="PHOSPHATE METABOLISM PROTEIN 8-RELATED"/>
    <property type="match status" value="1"/>
</dbReference>
<dbReference type="GO" id="GO:0009166">
    <property type="term" value="P:nucleotide catabolic process"/>
    <property type="evidence" value="ECO:0007669"/>
    <property type="project" value="TreeGrafter"/>
</dbReference>
<dbReference type="InterPro" id="IPR052791">
    <property type="entry name" value="SSM1_domain"/>
</dbReference>
<evidence type="ECO:0000313" key="2">
    <source>
        <dbReference type="Proteomes" id="UP000054248"/>
    </source>
</evidence>
<organism evidence="1 2">
    <name type="scientific">Tulasnella calospora MUT 4182</name>
    <dbReference type="NCBI Taxonomy" id="1051891"/>
    <lineage>
        <taxon>Eukaryota</taxon>
        <taxon>Fungi</taxon>
        <taxon>Dikarya</taxon>
        <taxon>Basidiomycota</taxon>
        <taxon>Agaricomycotina</taxon>
        <taxon>Agaricomycetes</taxon>
        <taxon>Cantharellales</taxon>
        <taxon>Tulasnellaceae</taxon>
        <taxon>Tulasnella</taxon>
    </lineage>
</organism>
<proteinExistence type="predicted"/>
<dbReference type="Gene3D" id="3.40.50.1000">
    <property type="entry name" value="HAD superfamily/HAD-like"/>
    <property type="match status" value="1"/>
</dbReference>
<dbReference type="AlphaFoldDB" id="A0A0C3L6H2"/>
<sequence>MFPAYFRSLDLDAETLANRYYKDYGLALRGLIRHHQIDPLDFDRKCDGALPLDDVLKPNPDTIQLLKDFDRKKTRVWALTNAYKDHANRVLKVLGLSEYIEEIVFCDYPSPDFSCKPEPFFYQQALNQAGVTDPSKCYFIDDSLKNVVAAKKLGWGSCVLYRESTPDPSNPVVSGGDPSTAGIDATITSLQELRTVWSHLFKDDSA</sequence>
<dbReference type="Pfam" id="PF00702">
    <property type="entry name" value="Hydrolase"/>
    <property type="match status" value="1"/>
</dbReference>
<dbReference type="InterPro" id="IPR036412">
    <property type="entry name" value="HAD-like_sf"/>
</dbReference>
<evidence type="ECO:0000313" key="1">
    <source>
        <dbReference type="EMBL" id="KIO17157.1"/>
    </source>
</evidence>
<accession>A0A0C3L6H2</accession>
<dbReference type="EMBL" id="KN823423">
    <property type="protein sequence ID" value="KIO17157.1"/>
    <property type="molecule type" value="Genomic_DNA"/>
</dbReference>
<keyword evidence="2" id="KW-1185">Reference proteome</keyword>
<dbReference type="PANTHER" id="PTHR47438">
    <property type="entry name" value="PHOSPHATE METABOLISM PROTEIN 8-RELATED"/>
    <property type="match status" value="1"/>
</dbReference>
<reference evidence="1 2" key="1">
    <citation type="submission" date="2014-04" db="EMBL/GenBank/DDBJ databases">
        <authorList>
            <consortium name="DOE Joint Genome Institute"/>
            <person name="Kuo A."/>
            <person name="Girlanda M."/>
            <person name="Perotto S."/>
            <person name="Kohler A."/>
            <person name="Nagy L.G."/>
            <person name="Floudas D."/>
            <person name="Copeland A."/>
            <person name="Barry K.W."/>
            <person name="Cichocki N."/>
            <person name="Veneault-Fourrey C."/>
            <person name="LaButti K."/>
            <person name="Lindquist E.A."/>
            <person name="Lipzen A."/>
            <person name="Lundell T."/>
            <person name="Morin E."/>
            <person name="Murat C."/>
            <person name="Sun H."/>
            <person name="Tunlid A."/>
            <person name="Henrissat B."/>
            <person name="Grigoriev I.V."/>
            <person name="Hibbett D.S."/>
            <person name="Martin F."/>
            <person name="Nordberg H.P."/>
            <person name="Cantor M.N."/>
            <person name="Hua S.X."/>
        </authorList>
    </citation>
    <scope>NUCLEOTIDE SEQUENCE [LARGE SCALE GENOMIC DNA]</scope>
    <source>
        <strain evidence="1 2">MUT 4182</strain>
    </source>
</reference>
<dbReference type="STRING" id="1051891.A0A0C3L6H2"/>
<dbReference type="HOGENOM" id="CLU_059493_0_0_1"/>
<dbReference type="Proteomes" id="UP000054248">
    <property type="component" value="Unassembled WGS sequence"/>
</dbReference>
<dbReference type="Gene3D" id="1.10.150.450">
    <property type="match status" value="1"/>
</dbReference>
<dbReference type="SUPFAM" id="SSF56784">
    <property type="entry name" value="HAD-like"/>
    <property type="match status" value="1"/>
</dbReference>
<dbReference type="OrthoDB" id="1065058at2759"/>
<dbReference type="NCBIfam" id="TIGR01509">
    <property type="entry name" value="HAD-SF-IA-v3"/>
    <property type="match status" value="1"/>
</dbReference>
<evidence type="ECO:0008006" key="3">
    <source>
        <dbReference type="Google" id="ProtNLM"/>
    </source>
</evidence>
<name>A0A0C3L6H2_9AGAM</name>
<protein>
    <recommendedName>
        <fullName evidence="3">Pyrimidine 5-nucleotidase</fullName>
    </recommendedName>
</protein>
<dbReference type="InterPro" id="IPR006439">
    <property type="entry name" value="HAD-SF_hydro_IA"/>
</dbReference>
<reference evidence="2" key="2">
    <citation type="submission" date="2015-01" db="EMBL/GenBank/DDBJ databases">
        <title>Evolutionary Origins and Diversification of the Mycorrhizal Mutualists.</title>
        <authorList>
            <consortium name="DOE Joint Genome Institute"/>
            <consortium name="Mycorrhizal Genomics Consortium"/>
            <person name="Kohler A."/>
            <person name="Kuo A."/>
            <person name="Nagy L.G."/>
            <person name="Floudas D."/>
            <person name="Copeland A."/>
            <person name="Barry K.W."/>
            <person name="Cichocki N."/>
            <person name="Veneault-Fourrey C."/>
            <person name="LaButti K."/>
            <person name="Lindquist E.A."/>
            <person name="Lipzen A."/>
            <person name="Lundell T."/>
            <person name="Morin E."/>
            <person name="Murat C."/>
            <person name="Riley R."/>
            <person name="Ohm R."/>
            <person name="Sun H."/>
            <person name="Tunlid A."/>
            <person name="Henrissat B."/>
            <person name="Grigoriev I.V."/>
            <person name="Hibbett D.S."/>
            <person name="Martin F."/>
        </authorList>
    </citation>
    <scope>NUCLEOTIDE SEQUENCE [LARGE SCALE GENOMIC DNA]</scope>
    <source>
        <strain evidence="2">MUT 4182</strain>
    </source>
</reference>